<feature type="transmembrane region" description="Helical" evidence="1">
    <location>
        <begin position="7"/>
        <end position="30"/>
    </location>
</feature>
<dbReference type="KEGG" id="shal:SHALO_0391"/>
<keyword evidence="1" id="KW-0812">Transmembrane</keyword>
<evidence type="ECO:0000313" key="4">
    <source>
        <dbReference type="Proteomes" id="UP000094609"/>
    </source>
</evidence>
<evidence type="ECO:0000313" key="3">
    <source>
        <dbReference type="EMBL" id="AOO64188.1"/>
    </source>
</evidence>
<dbReference type="RefSeq" id="WP_069477148.1">
    <property type="nucleotide sequence ID" value="NZ_CP017111.1"/>
</dbReference>
<accession>A0A1D7TGP3</accession>
<dbReference type="Proteomes" id="UP000094609">
    <property type="component" value="Chromosome"/>
</dbReference>
<feature type="domain" description="Flavinylation-associated cytochrome" evidence="2">
    <location>
        <begin position="7"/>
        <end position="73"/>
    </location>
</feature>
<gene>
    <name evidence="3" type="ORF">SHALO_0391</name>
</gene>
<reference evidence="4" key="1">
    <citation type="submission" date="2016-08" db="EMBL/GenBank/DDBJ databases">
        <title>Complete genome sequence of the organohalide-respiring Epsilonproteobacterium Sulfurospirillum halorespirans.</title>
        <authorList>
            <person name="Goris T."/>
            <person name="Zimmermann J."/>
            <person name="Schenz B."/>
            <person name="Lemos M."/>
            <person name="Hackermueller J."/>
            <person name="Diekert G."/>
        </authorList>
    </citation>
    <scope>NUCLEOTIDE SEQUENCE [LARGE SCALE GENOMIC DNA]</scope>
    <source>
        <strain>DSM 13726</strain>
        <strain evidence="4">PCE-M2</strain>
    </source>
</reference>
<dbReference type="InterPro" id="IPR025517">
    <property type="entry name" value="DUF4405"/>
</dbReference>
<dbReference type="EMBL" id="CP017111">
    <property type="protein sequence ID" value="AOO64188.1"/>
    <property type="molecule type" value="Genomic_DNA"/>
</dbReference>
<dbReference type="Pfam" id="PF14358">
    <property type="entry name" value="DUF4405"/>
    <property type="match status" value="1"/>
</dbReference>
<feature type="transmembrane region" description="Helical" evidence="1">
    <location>
        <begin position="94"/>
        <end position="113"/>
    </location>
</feature>
<keyword evidence="4" id="KW-1185">Reference proteome</keyword>
<keyword evidence="1" id="KW-0472">Membrane</keyword>
<dbReference type="STRING" id="1193502.SHALO_0391"/>
<feature type="transmembrane region" description="Helical" evidence="1">
    <location>
        <begin position="50"/>
        <end position="73"/>
    </location>
</feature>
<sequence>MTSLRRFISLSISFSFLIMSYTGIILFLSPKGRVANWTNWELLGLDKTQYTHLHVTFMVLFLLGMFFHIYLNWGSLLNYLKNRAKSFSLFTKEFLLALGLNLLFIVGTLYYWAPFEQFLDFQEEVKASWEAKVDQAPYGHAELSTLEEFAQKTGRNVSVIVSQLNASKLKGVNLTKTIAQIAQENGKSPAQIFDMINAKPQMPTLSEGGGYGKVTLKNASIQHTFALEKALELIREKGFNATENSTLKEIADALHVKPIELLELLKTSTQKESK</sequence>
<proteinExistence type="predicted"/>
<dbReference type="PATRIC" id="fig|1193502.14.peg.400"/>
<keyword evidence="1" id="KW-1133">Transmembrane helix</keyword>
<evidence type="ECO:0000256" key="1">
    <source>
        <dbReference type="SAM" id="Phobius"/>
    </source>
</evidence>
<protein>
    <recommendedName>
        <fullName evidence="2">Flavinylation-associated cytochrome domain-containing protein</fullName>
    </recommendedName>
</protein>
<dbReference type="AlphaFoldDB" id="A0A1D7TGP3"/>
<name>A0A1D7TGP3_9BACT</name>
<organism evidence="3 4">
    <name type="scientific">Sulfurospirillum halorespirans DSM 13726</name>
    <dbReference type="NCBI Taxonomy" id="1193502"/>
    <lineage>
        <taxon>Bacteria</taxon>
        <taxon>Pseudomonadati</taxon>
        <taxon>Campylobacterota</taxon>
        <taxon>Epsilonproteobacteria</taxon>
        <taxon>Campylobacterales</taxon>
        <taxon>Sulfurospirillaceae</taxon>
        <taxon>Sulfurospirillum</taxon>
    </lineage>
</organism>
<evidence type="ECO:0000259" key="2">
    <source>
        <dbReference type="Pfam" id="PF14358"/>
    </source>
</evidence>